<keyword evidence="1" id="KW-1133">Transmembrane helix</keyword>
<organism evidence="2 3">
    <name type="scientific">Laccaria amethystina LaAM-08-1</name>
    <dbReference type="NCBI Taxonomy" id="1095629"/>
    <lineage>
        <taxon>Eukaryota</taxon>
        <taxon>Fungi</taxon>
        <taxon>Dikarya</taxon>
        <taxon>Basidiomycota</taxon>
        <taxon>Agaricomycotina</taxon>
        <taxon>Agaricomycetes</taxon>
        <taxon>Agaricomycetidae</taxon>
        <taxon>Agaricales</taxon>
        <taxon>Agaricineae</taxon>
        <taxon>Hydnangiaceae</taxon>
        <taxon>Laccaria</taxon>
    </lineage>
</organism>
<dbReference type="STRING" id="1095629.A0A0C9YM33"/>
<dbReference type="EMBL" id="KN838540">
    <property type="protein sequence ID" value="KIK09028.1"/>
    <property type="molecule type" value="Genomic_DNA"/>
</dbReference>
<feature type="transmembrane region" description="Helical" evidence="1">
    <location>
        <begin position="88"/>
        <end position="108"/>
    </location>
</feature>
<dbReference type="OrthoDB" id="5421757at2759"/>
<dbReference type="Proteomes" id="UP000054477">
    <property type="component" value="Unassembled WGS sequence"/>
</dbReference>
<reference evidence="3" key="2">
    <citation type="submission" date="2015-01" db="EMBL/GenBank/DDBJ databases">
        <title>Evolutionary Origins and Diversification of the Mycorrhizal Mutualists.</title>
        <authorList>
            <consortium name="DOE Joint Genome Institute"/>
            <consortium name="Mycorrhizal Genomics Consortium"/>
            <person name="Kohler A."/>
            <person name="Kuo A."/>
            <person name="Nagy L.G."/>
            <person name="Floudas D."/>
            <person name="Copeland A."/>
            <person name="Barry K.W."/>
            <person name="Cichocki N."/>
            <person name="Veneault-Fourrey C."/>
            <person name="LaButti K."/>
            <person name="Lindquist E.A."/>
            <person name="Lipzen A."/>
            <person name="Lundell T."/>
            <person name="Morin E."/>
            <person name="Murat C."/>
            <person name="Riley R."/>
            <person name="Ohm R."/>
            <person name="Sun H."/>
            <person name="Tunlid A."/>
            <person name="Henrissat B."/>
            <person name="Grigoriev I.V."/>
            <person name="Hibbett D.S."/>
            <person name="Martin F."/>
        </authorList>
    </citation>
    <scope>NUCLEOTIDE SEQUENCE [LARGE SCALE GENOMIC DNA]</scope>
    <source>
        <strain evidence="3">LaAM-08-1</strain>
    </source>
</reference>
<proteinExistence type="predicted"/>
<feature type="transmembrane region" description="Helical" evidence="1">
    <location>
        <begin position="45"/>
        <end position="68"/>
    </location>
</feature>
<keyword evidence="3" id="KW-1185">Reference proteome</keyword>
<evidence type="ECO:0000313" key="3">
    <source>
        <dbReference type="Proteomes" id="UP000054477"/>
    </source>
</evidence>
<gene>
    <name evidence="2" type="ORF">K443DRAFT_672065</name>
</gene>
<sequence length="296" mass="34465">MSSKFKQLPRNCSLAQFLTKHDDQLHNGFITRLDRSSIHLKRISFLKAFTLNFFLLAFLGGLASFIIYNDVSFSSRSSLRLGVCITKNLLISWAMIVLLRSTAVPFFLGECRLRLCYGFRIAEIVIRKPPATLHTRLSDQRIEKYWHIATRAVNPKLLYSRAGAMLSKDYWTLEYAAVLDAYTSIGKDEFQEEDLEFSIWKQENGVWNACELWRTHEIMTDRQEVNMFKAFLTQEGKEQLIEVWREMLSSTKHSSDKSKRTFSSKAYRSMVDKFAREGLDYETIWSQVSEKTQPCS</sequence>
<keyword evidence="1" id="KW-0812">Transmembrane</keyword>
<name>A0A0C9YM33_9AGAR</name>
<reference evidence="2 3" key="1">
    <citation type="submission" date="2014-04" db="EMBL/GenBank/DDBJ databases">
        <authorList>
            <consortium name="DOE Joint Genome Institute"/>
            <person name="Kuo A."/>
            <person name="Kohler A."/>
            <person name="Nagy L.G."/>
            <person name="Floudas D."/>
            <person name="Copeland A."/>
            <person name="Barry K.W."/>
            <person name="Cichocki N."/>
            <person name="Veneault-Fourrey C."/>
            <person name="LaButti K."/>
            <person name="Lindquist E.A."/>
            <person name="Lipzen A."/>
            <person name="Lundell T."/>
            <person name="Morin E."/>
            <person name="Murat C."/>
            <person name="Sun H."/>
            <person name="Tunlid A."/>
            <person name="Henrissat B."/>
            <person name="Grigoriev I.V."/>
            <person name="Hibbett D.S."/>
            <person name="Martin F."/>
            <person name="Nordberg H.P."/>
            <person name="Cantor M.N."/>
            <person name="Hua S.X."/>
        </authorList>
    </citation>
    <scope>NUCLEOTIDE SEQUENCE [LARGE SCALE GENOMIC DNA]</scope>
    <source>
        <strain evidence="2 3">LaAM-08-1</strain>
    </source>
</reference>
<dbReference type="HOGENOM" id="CLU_080760_0_0_1"/>
<dbReference type="AlphaFoldDB" id="A0A0C9YM33"/>
<keyword evidence="1" id="KW-0472">Membrane</keyword>
<evidence type="ECO:0000256" key="1">
    <source>
        <dbReference type="SAM" id="Phobius"/>
    </source>
</evidence>
<evidence type="ECO:0000313" key="2">
    <source>
        <dbReference type="EMBL" id="KIK09028.1"/>
    </source>
</evidence>
<accession>A0A0C9YM33</accession>
<protein>
    <submittedName>
        <fullName evidence="2">Uncharacterized protein</fullName>
    </submittedName>
</protein>